<dbReference type="Proteomes" id="UP000436006">
    <property type="component" value="Unassembled WGS sequence"/>
</dbReference>
<evidence type="ECO:0000313" key="3">
    <source>
        <dbReference type="Proteomes" id="UP000436006"/>
    </source>
</evidence>
<evidence type="ECO:0000256" key="1">
    <source>
        <dbReference type="SAM" id="SignalP"/>
    </source>
</evidence>
<dbReference type="InterPro" id="IPR002860">
    <property type="entry name" value="BNR_rpt"/>
</dbReference>
<comment type="caution">
    <text evidence="2">The sequence shown here is derived from an EMBL/GenBank/DDBJ whole genome shotgun (WGS) entry which is preliminary data.</text>
</comment>
<dbReference type="EMBL" id="WPIN01000004">
    <property type="protein sequence ID" value="MVM31081.1"/>
    <property type="molecule type" value="Genomic_DNA"/>
</dbReference>
<dbReference type="InterPro" id="IPR015943">
    <property type="entry name" value="WD40/YVTN_repeat-like_dom_sf"/>
</dbReference>
<accession>A0A7K1SBD1</accession>
<dbReference type="CDD" id="cd15482">
    <property type="entry name" value="Sialidase_non-viral"/>
    <property type="match status" value="1"/>
</dbReference>
<organism evidence="2 3">
    <name type="scientific">Spirosoma arboris</name>
    <dbReference type="NCBI Taxonomy" id="2682092"/>
    <lineage>
        <taxon>Bacteria</taxon>
        <taxon>Pseudomonadati</taxon>
        <taxon>Bacteroidota</taxon>
        <taxon>Cytophagia</taxon>
        <taxon>Cytophagales</taxon>
        <taxon>Cytophagaceae</taxon>
        <taxon>Spirosoma</taxon>
    </lineage>
</organism>
<feature type="signal peptide" evidence="1">
    <location>
        <begin position="1"/>
        <end position="17"/>
    </location>
</feature>
<keyword evidence="1" id="KW-0732">Signal</keyword>
<name>A0A7K1SBD1_9BACT</name>
<gene>
    <name evidence="2" type="ORF">GO755_13655</name>
</gene>
<keyword evidence="3" id="KW-1185">Reference proteome</keyword>
<dbReference type="Pfam" id="PF02012">
    <property type="entry name" value="BNR"/>
    <property type="match status" value="1"/>
</dbReference>
<proteinExistence type="predicted"/>
<dbReference type="AlphaFoldDB" id="A0A7K1SBD1"/>
<protein>
    <submittedName>
        <fullName evidence="2">Exo-alpha-sialidase</fullName>
    </submittedName>
</protein>
<feature type="chain" id="PRO_5029552029" evidence="1">
    <location>
        <begin position="18"/>
        <end position="308"/>
    </location>
</feature>
<reference evidence="2 3" key="1">
    <citation type="submission" date="2019-12" db="EMBL/GenBank/DDBJ databases">
        <title>Spirosoma sp. HMF4905 genome sequencing and assembly.</title>
        <authorList>
            <person name="Kang H."/>
            <person name="Cha I."/>
            <person name="Kim H."/>
            <person name="Joh K."/>
        </authorList>
    </citation>
    <scope>NUCLEOTIDE SEQUENCE [LARGE SCALE GENOMIC DNA]</scope>
    <source>
        <strain evidence="2 3">HMF4905</strain>
    </source>
</reference>
<dbReference type="SUPFAM" id="SSF110296">
    <property type="entry name" value="Oligoxyloglucan reducing end-specific cellobiohydrolase"/>
    <property type="match status" value="2"/>
</dbReference>
<dbReference type="RefSeq" id="WP_157585602.1">
    <property type="nucleotide sequence ID" value="NZ_WPIN01000004.1"/>
</dbReference>
<dbReference type="Gene3D" id="2.130.10.10">
    <property type="entry name" value="YVTN repeat-like/Quinoprotein amine dehydrogenase"/>
    <property type="match status" value="3"/>
</dbReference>
<evidence type="ECO:0000313" key="2">
    <source>
        <dbReference type="EMBL" id="MVM31081.1"/>
    </source>
</evidence>
<sequence length="308" mass="33723">MNSYGLALLLLCQLSFALDKALEFPKSFPHPDSQQIQKRGKPAAANIVFKSTDGGQTWQDISEGLPEGAQAEDIIEKDRELYIRAGNEIYHGKPTSTAPFWQKESFPNEHRSNVWSPTYTNFQHKGVNTVFETAGGTVFIGCNNGLFKSTTNGETWKQVHTGGWVMKLVESNGVLMATSQSGILRSTDDGENWDLVIREGGVGIAVERIKGGFAAITYNTESMTRRVRTSYDGGKIWQSIDAGLPATASIASIIQVGEYFFCGHPDGIFRSSDQGKTWKLLLPSIENKVFNLSVSGNAIYAIPRDGGC</sequence>